<organism evidence="1 2">
    <name type="scientific">Sphingomonas aquatilis</name>
    <dbReference type="NCBI Taxonomy" id="93063"/>
    <lineage>
        <taxon>Bacteria</taxon>
        <taxon>Pseudomonadati</taxon>
        <taxon>Pseudomonadota</taxon>
        <taxon>Alphaproteobacteria</taxon>
        <taxon>Sphingomonadales</taxon>
        <taxon>Sphingomonadaceae</taxon>
        <taxon>Sphingomonas</taxon>
    </lineage>
</organism>
<dbReference type="AlphaFoldDB" id="A0AAW3TSP5"/>
<evidence type="ECO:0000313" key="1">
    <source>
        <dbReference type="EMBL" id="MBB3876106.1"/>
    </source>
</evidence>
<reference evidence="1 2" key="1">
    <citation type="submission" date="2020-08" db="EMBL/GenBank/DDBJ databases">
        <title>Genomic Encyclopedia of Type Strains, Phase IV (KMG-IV): sequencing the most valuable type-strain genomes for metagenomic binning, comparative biology and taxonomic classification.</title>
        <authorList>
            <person name="Goeker M."/>
        </authorList>
    </citation>
    <scope>NUCLEOTIDE SEQUENCE [LARGE SCALE GENOMIC DNA]</scope>
    <source>
        <strain evidence="1 2">DSM 15581</strain>
    </source>
</reference>
<proteinExistence type="predicted"/>
<dbReference type="EMBL" id="JACIDB010000004">
    <property type="protein sequence ID" value="MBB3876106.1"/>
    <property type="molecule type" value="Genomic_DNA"/>
</dbReference>
<protein>
    <submittedName>
        <fullName evidence="1">Uncharacterized protein</fullName>
    </submittedName>
</protein>
<gene>
    <name evidence="1" type="ORF">GGR47_002352</name>
</gene>
<sequence>MAEDFSLGDVALAASQAKHVDRLLVMPTKNLTPEQAFSWPLFGIVEREPSKPKRWRMTAFGLAVRARLQQANSRSANPDTGRK</sequence>
<evidence type="ECO:0000313" key="2">
    <source>
        <dbReference type="Proteomes" id="UP000528945"/>
    </source>
</evidence>
<dbReference type="RefSeq" id="WP_147035248.1">
    <property type="nucleotide sequence ID" value="NZ_JACIDB010000004.1"/>
</dbReference>
<name>A0AAW3TSP5_9SPHN</name>
<accession>A0AAW3TSP5</accession>
<dbReference type="Proteomes" id="UP000528945">
    <property type="component" value="Unassembled WGS sequence"/>
</dbReference>
<comment type="caution">
    <text evidence="1">The sequence shown here is derived from an EMBL/GenBank/DDBJ whole genome shotgun (WGS) entry which is preliminary data.</text>
</comment>
<keyword evidence="2" id="KW-1185">Reference proteome</keyword>